<dbReference type="EMBL" id="UGSS01000002">
    <property type="protein sequence ID" value="SUB32807.1"/>
    <property type="molecule type" value="Genomic_DNA"/>
</dbReference>
<evidence type="ECO:0000313" key="2">
    <source>
        <dbReference type="EMBL" id="SUB32807.1"/>
    </source>
</evidence>
<feature type="region of interest" description="Disordered" evidence="1">
    <location>
        <begin position="28"/>
        <end position="51"/>
    </location>
</feature>
<organism evidence="2 3">
    <name type="scientific">[Pasteurella] mairii</name>
    <dbReference type="NCBI Taxonomy" id="757"/>
    <lineage>
        <taxon>Bacteria</taxon>
        <taxon>Pseudomonadati</taxon>
        <taxon>Pseudomonadota</taxon>
        <taxon>Gammaproteobacteria</taxon>
        <taxon>Pasteurellales</taxon>
        <taxon>Pasteurellaceae</taxon>
    </lineage>
</organism>
<reference evidence="2 3" key="1">
    <citation type="submission" date="2018-06" db="EMBL/GenBank/DDBJ databases">
        <authorList>
            <consortium name="Pathogen Informatics"/>
            <person name="Doyle S."/>
        </authorList>
    </citation>
    <scope>NUCLEOTIDE SEQUENCE [LARGE SCALE GENOMIC DNA]</scope>
    <source>
        <strain evidence="2 3">NCTC10699</strain>
    </source>
</reference>
<evidence type="ECO:0000256" key="1">
    <source>
        <dbReference type="SAM" id="MobiDB-lite"/>
    </source>
</evidence>
<gene>
    <name evidence="2" type="ORF">NCTC10699_00392</name>
</gene>
<name>A0A379B2I7_9PAST</name>
<sequence>MSLFTQLIFQLSKISLEQHNDVNLGRVARKRKLERKSQKPTKNRRTLPPFQRKTYPEGIYKGILKEKGLLD</sequence>
<evidence type="ECO:0000313" key="3">
    <source>
        <dbReference type="Proteomes" id="UP000254280"/>
    </source>
</evidence>
<dbReference type="AlphaFoldDB" id="A0A379B2I7"/>
<dbReference type="Proteomes" id="UP000254280">
    <property type="component" value="Unassembled WGS sequence"/>
</dbReference>
<protein>
    <submittedName>
        <fullName evidence="2">Uncharacterized protein</fullName>
    </submittedName>
</protein>
<proteinExistence type="predicted"/>
<keyword evidence="3" id="KW-1185">Reference proteome</keyword>
<accession>A0A379B2I7</accession>
<feature type="compositionally biased region" description="Basic residues" evidence="1">
    <location>
        <begin position="28"/>
        <end position="45"/>
    </location>
</feature>